<sequence length="719" mass="84570">MNSLNESESSLEDIELSFLENLDSFELEQLENEAINTHSQSQDKNRNQNLDHLIKYQTDVQDIYKKHDSNNDETCIQDLYCMQTMQKNAMFTNAENADFNNLYTESNQNNINKWINACQWNNTNLPSDSNLQDKYEKHSQMMKANVDISHETILKLQSYIKHLQLERDKFEAIAQSKSKELSMTQALLNKKQQLYVISIENIKKQHDFSLKRLSAAKKKTEDDLNRVLTENQFQKKELEEASEIIKQFECSRKQTNTLLNISSEFLTKKEFESKERIIDLPMKRKRKSKNCISLNSTVHKHEYTESFYFQNNKNLTLQRISTTLFQQMNNYKKLQFIEELFGYRIDYIFNHNDNTVLDILSSYKLHESSISISSIIIKFISDSLSSLDSVLKFLLYLIDCITTIWRNCLEKSYDKPIIYIVSLVHFIIVFCPYTFNELHNIDKSESFLELIRDTVTLYVTKTMKETEFFKCINQFILEKCLEILNVITSLSEKNEQIIYRVHSLFEFNFILIILNSQQNLLFIKKTLNFLNKYIFSKYVVCGTKKDSLVCDPSYFSEILDVVSKYLIEKYENYEIYELMDLKLEVVMFLNAIVLSYVNGKDLLGLNVLVVSRLCRCLTELVNLHGISEISIQRINIIKYIVLILHEIISPTNLSLHFSQPWTQYTYIVSMARLSFVEDEDCHGKDIFDDKTIELARDLLEMVVGPEEGDELYDFFHISS</sequence>
<keyword evidence="2" id="KW-1185">Reference proteome</keyword>
<name>A0ACB7CAR0_9ASCO</name>
<organism evidence="1 2">
    <name type="scientific">Pneumocystis oryctolagi</name>
    <dbReference type="NCBI Taxonomy" id="42067"/>
    <lineage>
        <taxon>Eukaryota</taxon>
        <taxon>Fungi</taxon>
        <taxon>Dikarya</taxon>
        <taxon>Ascomycota</taxon>
        <taxon>Taphrinomycotina</taxon>
        <taxon>Pneumocystomycetes</taxon>
        <taxon>Pneumocystaceae</taxon>
        <taxon>Pneumocystis</taxon>
    </lineage>
</organism>
<dbReference type="Proteomes" id="UP000768646">
    <property type="component" value="Unassembled WGS sequence"/>
</dbReference>
<evidence type="ECO:0000313" key="1">
    <source>
        <dbReference type="EMBL" id="KAG4303998.1"/>
    </source>
</evidence>
<proteinExistence type="predicted"/>
<gene>
    <name evidence="1" type="ORF">PORY_002651</name>
</gene>
<evidence type="ECO:0000313" key="2">
    <source>
        <dbReference type="Proteomes" id="UP000768646"/>
    </source>
</evidence>
<reference evidence="1 2" key="1">
    <citation type="journal article" date="2021" name="Commun. Biol.">
        <title>Genomic insights into the host specific adaptation of the Pneumocystis genus.</title>
        <authorList>
            <person name="Cisse O.H."/>
            <person name="Ma L."/>
            <person name="Dekker J.P."/>
            <person name="Khil P.P."/>
            <person name="Youn J.-H."/>
            <person name="Brenchley J.M."/>
            <person name="Blair R."/>
            <person name="Pahar B."/>
            <person name="Chabe M."/>
            <person name="Van Rompay K.K.A."/>
            <person name="Keesler R."/>
            <person name="Sukura A."/>
            <person name="Hirsch V."/>
            <person name="Kutty G."/>
            <person name="Liu Y."/>
            <person name="Peng L."/>
            <person name="Chen J."/>
            <person name="Song J."/>
            <person name="Weissenbacher-Lang C."/>
            <person name="Xu J."/>
            <person name="Upham N.S."/>
            <person name="Stajich J.E."/>
            <person name="Cuomo C.A."/>
            <person name="Cushion M.T."/>
            <person name="Kovacs J.A."/>
        </authorList>
    </citation>
    <scope>NUCLEOTIDE SEQUENCE [LARGE SCALE GENOMIC DNA]</scope>
    <source>
        <strain evidence="1 2">RABM</strain>
    </source>
</reference>
<accession>A0ACB7CAR0</accession>
<dbReference type="EMBL" id="JABTEG010000013">
    <property type="protein sequence ID" value="KAG4303998.1"/>
    <property type="molecule type" value="Genomic_DNA"/>
</dbReference>
<protein>
    <submittedName>
        <fullName evidence="1">Uncharacterized protein</fullName>
    </submittedName>
</protein>
<comment type="caution">
    <text evidence="1">The sequence shown here is derived from an EMBL/GenBank/DDBJ whole genome shotgun (WGS) entry which is preliminary data.</text>
</comment>